<evidence type="ECO:0000313" key="3">
    <source>
        <dbReference type="Proteomes" id="UP000231098"/>
    </source>
</evidence>
<feature type="transmembrane region" description="Helical" evidence="1">
    <location>
        <begin position="14"/>
        <end position="33"/>
    </location>
</feature>
<keyword evidence="1" id="KW-1133">Transmembrane helix</keyword>
<proteinExistence type="predicted"/>
<gene>
    <name evidence="2" type="ORF">COT51_01460</name>
</gene>
<dbReference type="EMBL" id="PEYV01000027">
    <property type="protein sequence ID" value="PIS21685.1"/>
    <property type="molecule type" value="Genomic_DNA"/>
</dbReference>
<evidence type="ECO:0000313" key="2">
    <source>
        <dbReference type="EMBL" id="PIS21685.1"/>
    </source>
</evidence>
<dbReference type="Proteomes" id="UP000231098">
    <property type="component" value="Unassembled WGS sequence"/>
</dbReference>
<keyword evidence="1" id="KW-0812">Transmembrane</keyword>
<name>A0A2H0XA19_UNCKA</name>
<sequence length="147" mass="16434">MPEDNFVKKIGKTLLLIAPVVFLSIAIYSFGIFNKAGETLKAEEKPSVKGASTIPTLPYIEKVLNLPPETNIISQDKTLCGIRMSLRSKSPADKILSYYLSQMPDSGWNISSSDTEKIGFKKENKDLEIRILEKEENETLVEVKLTI</sequence>
<evidence type="ECO:0000256" key="1">
    <source>
        <dbReference type="SAM" id="Phobius"/>
    </source>
</evidence>
<reference evidence="3" key="1">
    <citation type="submission" date="2017-09" db="EMBL/GenBank/DDBJ databases">
        <title>Depth-based differentiation of microbial function through sediment-hosted aquifers and enrichment of novel symbionts in the deep terrestrial subsurface.</title>
        <authorList>
            <person name="Probst A.J."/>
            <person name="Ladd B."/>
            <person name="Jarett J.K."/>
            <person name="Geller-Mcgrath D.E."/>
            <person name="Sieber C.M.K."/>
            <person name="Emerson J.B."/>
            <person name="Anantharaman K."/>
            <person name="Thomas B.C."/>
            <person name="Malmstrom R."/>
            <person name="Stieglmeier M."/>
            <person name="Klingl A."/>
            <person name="Woyke T."/>
            <person name="Ryan C.M."/>
            <person name="Banfield J.F."/>
        </authorList>
    </citation>
    <scope>NUCLEOTIDE SEQUENCE [LARGE SCALE GENOMIC DNA]</scope>
</reference>
<accession>A0A2H0XA19</accession>
<organism evidence="2 3">
    <name type="scientific">candidate division WWE3 bacterium CG08_land_8_20_14_0_20_41_15</name>
    <dbReference type="NCBI Taxonomy" id="1975086"/>
    <lineage>
        <taxon>Bacteria</taxon>
        <taxon>Katanobacteria</taxon>
    </lineage>
</organism>
<keyword evidence="1" id="KW-0472">Membrane</keyword>
<comment type="caution">
    <text evidence="2">The sequence shown here is derived from an EMBL/GenBank/DDBJ whole genome shotgun (WGS) entry which is preliminary data.</text>
</comment>
<protein>
    <submittedName>
        <fullName evidence="2">Uncharacterized protein</fullName>
    </submittedName>
</protein>
<dbReference type="AlphaFoldDB" id="A0A2H0XA19"/>